<evidence type="ECO:0000256" key="3">
    <source>
        <dbReference type="ARBA" id="ARBA00022475"/>
    </source>
</evidence>
<keyword evidence="4 8" id="KW-0547">Nucleotide-binding</keyword>
<keyword evidence="3 8" id="KW-1003">Cell membrane</keyword>
<evidence type="ECO:0000256" key="8">
    <source>
        <dbReference type="RuleBase" id="RU365104"/>
    </source>
</evidence>
<dbReference type="InterPro" id="IPR003439">
    <property type="entry name" value="ABC_transporter-like_ATP-bd"/>
</dbReference>
<keyword evidence="5 8" id="KW-0067">ATP-binding</keyword>
<comment type="subunit">
    <text evidence="8">Forms a stable energy-coupling factor (ECF) transporter complex composed of 2 membrane-embedded substrate-binding proteins (S component), 2 ATP-binding proteins (A component) and 2 transmembrane proteins (T component).</text>
</comment>
<organism evidence="10 11">
    <name type="scientific">Candidatus Vagococcus giribetii</name>
    <dbReference type="NCBI Taxonomy" id="2230876"/>
    <lineage>
        <taxon>Bacteria</taxon>
        <taxon>Bacillati</taxon>
        <taxon>Bacillota</taxon>
        <taxon>Bacilli</taxon>
        <taxon>Lactobacillales</taxon>
        <taxon>Enterococcaceae</taxon>
        <taxon>Vagococcus</taxon>
    </lineage>
</organism>
<evidence type="ECO:0000313" key="11">
    <source>
        <dbReference type="Proteomes" id="UP000664857"/>
    </source>
</evidence>
<dbReference type="InterPro" id="IPR003593">
    <property type="entry name" value="AAA+_ATPase"/>
</dbReference>
<sequence length="290" mass="32555">MDIRFEQVDFTYQPNSPFEQRVLFDINLEIPSNSYTAIVGHTGSGKSTLLQHLNALLKPTKGQVTIGDRVITPETDNKNLKPIRKKVGIVFQFPESQLFDETVGQDIAFGPKNFGVSDEEAEKLAREMLDLVGLDESYMDRSPFDLSGGQMRRVAIAGVLAMEPEVVILDEPTAGLDPRGRKDIMEMFYRLHKEKGINIILVTHLMDDVAEYADYMVVLEKGKIHKKGNPREIFADVDWLKEKQLGVPTATDFAFELMKKGYEFSQLPLTADELADELQASLKAGGQDDE</sequence>
<dbReference type="PROSITE" id="PS50893">
    <property type="entry name" value="ABC_TRANSPORTER_2"/>
    <property type="match status" value="1"/>
</dbReference>
<evidence type="ECO:0000256" key="4">
    <source>
        <dbReference type="ARBA" id="ARBA00022741"/>
    </source>
</evidence>
<dbReference type="PANTHER" id="PTHR43553">
    <property type="entry name" value="HEAVY METAL TRANSPORTER"/>
    <property type="match status" value="1"/>
</dbReference>
<dbReference type="InterPro" id="IPR030946">
    <property type="entry name" value="EcfA2"/>
</dbReference>
<keyword evidence="2 8" id="KW-0813">Transport</keyword>
<dbReference type="PROSITE" id="PS00211">
    <property type="entry name" value="ABC_TRANSPORTER_1"/>
    <property type="match status" value="1"/>
</dbReference>
<comment type="function">
    <text evidence="8">ATP-binding (A) component of a common energy-coupling factor (ECF) ABC-transporter complex.</text>
</comment>
<evidence type="ECO:0000256" key="5">
    <source>
        <dbReference type="ARBA" id="ARBA00022840"/>
    </source>
</evidence>
<name>A0ABS3HU10_9ENTE</name>
<evidence type="ECO:0000256" key="1">
    <source>
        <dbReference type="ARBA" id="ARBA00004202"/>
    </source>
</evidence>
<comment type="subcellular location">
    <subcellularLocation>
        <location evidence="1 8">Cell membrane</location>
        <topology evidence="1 8">Peripheral membrane protein</topology>
    </subcellularLocation>
</comment>
<evidence type="ECO:0000256" key="2">
    <source>
        <dbReference type="ARBA" id="ARBA00022448"/>
    </source>
</evidence>
<evidence type="ECO:0000313" key="10">
    <source>
        <dbReference type="EMBL" id="MBO0477199.1"/>
    </source>
</evidence>
<dbReference type="Proteomes" id="UP000664857">
    <property type="component" value="Unassembled WGS sequence"/>
</dbReference>
<evidence type="ECO:0000256" key="7">
    <source>
        <dbReference type="ARBA" id="ARBA00023136"/>
    </source>
</evidence>
<keyword evidence="6" id="KW-1278">Translocase</keyword>
<evidence type="ECO:0000259" key="9">
    <source>
        <dbReference type="PROSITE" id="PS50893"/>
    </source>
</evidence>
<dbReference type="Gene3D" id="3.40.50.300">
    <property type="entry name" value="P-loop containing nucleotide triphosphate hydrolases"/>
    <property type="match status" value="1"/>
</dbReference>
<dbReference type="SMART" id="SM00382">
    <property type="entry name" value="AAA"/>
    <property type="match status" value="1"/>
</dbReference>
<dbReference type="InterPro" id="IPR017871">
    <property type="entry name" value="ABC_transporter-like_CS"/>
</dbReference>
<reference evidence="10 11" key="1">
    <citation type="submission" date="2021-03" db="EMBL/GenBank/DDBJ databases">
        <title>Enterococcal diversity collection.</title>
        <authorList>
            <person name="Gilmore M.S."/>
            <person name="Schwartzman J."/>
            <person name="Van Tyne D."/>
            <person name="Martin M."/>
            <person name="Earl A.M."/>
            <person name="Manson A.L."/>
            <person name="Straub T."/>
            <person name="Salamzade R."/>
            <person name="Saavedra J."/>
            <person name="Lebreton F."/>
            <person name="Prichula J."/>
            <person name="Schaufler K."/>
            <person name="Gaca A."/>
            <person name="Sgardioli B."/>
            <person name="Wagenaar J."/>
            <person name="Strong T."/>
        </authorList>
    </citation>
    <scope>NUCLEOTIDE SEQUENCE [LARGE SCALE GENOMIC DNA]</scope>
    <source>
        <strain evidence="10 11">DIV0080</strain>
    </source>
</reference>
<dbReference type="RefSeq" id="WP_206966960.1">
    <property type="nucleotide sequence ID" value="NZ_JAFLVX010000021.1"/>
</dbReference>
<protein>
    <recommendedName>
        <fullName evidence="8">Energy-coupling factor transporter ATP-binding protein EcfA2</fullName>
        <ecNumber evidence="8">7.-.-.-</ecNumber>
    </recommendedName>
</protein>
<keyword evidence="7 8" id="KW-0472">Membrane</keyword>
<comment type="similarity">
    <text evidence="8">Belongs to the ABC transporter superfamily. Energy-coupling factor EcfA family.</text>
</comment>
<dbReference type="NCBIfam" id="NF010155">
    <property type="entry name" value="PRK13634.1"/>
    <property type="match status" value="1"/>
</dbReference>
<dbReference type="EC" id="7.-.-.-" evidence="8"/>
<dbReference type="InterPro" id="IPR050095">
    <property type="entry name" value="ECF_ABC_transporter_ATP-bd"/>
</dbReference>
<dbReference type="Pfam" id="PF00005">
    <property type="entry name" value="ABC_tran"/>
    <property type="match status" value="1"/>
</dbReference>
<proteinExistence type="inferred from homology"/>
<feature type="domain" description="ABC transporter" evidence="9">
    <location>
        <begin position="3"/>
        <end position="246"/>
    </location>
</feature>
<accession>A0ABS3HU10</accession>
<dbReference type="NCBIfam" id="TIGR04521">
    <property type="entry name" value="ECF_ATPase_2"/>
    <property type="match status" value="1"/>
</dbReference>
<gene>
    <name evidence="10" type="ORF">DOK76_08950</name>
</gene>
<comment type="caution">
    <text evidence="10">The sequence shown here is derived from an EMBL/GenBank/DDBJ whole genome shotgun (WGS) entry which is preliminary data.</text>
</comment>
<dbReference type="SUPFAM" id="SSF52540">
    <property type="entry name" value="P-loop containing nucleoside triphosphate hydrolases"/>
    <property type="match status" value="1"/>
</dbReference>
<dbReference type="PANTHER" id="PTHR43553:SF27">
    <property type="entry name" value="ENERGY-COUPLING FACTOR TRANSPORTER ATP-BINDING PROTEIN ECFA2"/>
    <property type="match status" value="1"/>
</dbReference>
<keyword evidence="11" id="KW-1185">Reference proteome</keyword>
<dbReference type="InterPro" id="IPR027417">
    <property type="entry name" value="P-loop_NTPase"/>
</dbReference>
<dbReference type="CDD" id="cd03225">
    <property type="entry name" value="ABC_cobalt_CbiO_domain1"/>
    <property type="match status" value="1"/>
</dbReference>
<dbReference type="InterPro" id="IPR015856">
    <property type="entry name" value="ABC_transpr_CbiO/EcfA_su"/>
</dbReference>
<dbReference type="EMBL" id="JAFLVX010000021">
    <property type="protein sequence ID" value="MBO0477199.1"/>
    <property type="molecule type" value="Genomic_DNA"/>
</dbReference>
<evidence type="ECO:0000256" key="6">
    <source>
        <dbReference type="ARBA" id="ARBA00022967"/>
    </source>
</evidence>
<dbReference type="GO" id="GO:0005524">
    <property type="term" value="F:ATP binding"/>
    <property type="evidence" value="ECO:0007669"/>
    <property type="project" value="UniProtKB-KW"/>
</dbReference>